<accession>A0AAD9CSX2</accession>
<dbReference type="EMBL" id="JASDAP010000001">
    <property type="protein sequence ID" value="KAK1906356.1"/>
    <property type="molecule type" value="Genomic_DNA"/>
</dbReference>
<proteinExistence type="predicted"/>
<evidence type="ECO:0000313" key="1">
    <source>
        <dbReference type="EMBL" id="KAK1906356.1"/>
    </source>
</evidence>
<name>A0AAD9CSX2_DISEL</name>
<comment type="caution">
    <text evidence="1">The sequence shown here is derived from an EMBL/GenBank/DDBJ whole genome shotgun (WGS) entry which is preliminary data.</text>
</comment>
<dbReference type="GO" id="GO:0016301">
    <property type="term" value="F:kinase activity"/>
    <property type="evidence" value="ECO:0007669"/>
    <property type="project" value="UniProtKB-KW"/>
</dbReference>
<feature type="non-terminal residue" evidence="1">
    <location>
        <position position="1"/>
    </location>
</feature>
<organism evidence="1 2">
    <name type="scientific">Dissostichus eleginoides</name>
    <name type="common">Patagonian toothfish</name>
    <name type="synonym">Dissostichus amissus</name>
    <dbReference type="NCBI Taxonomy" id="100907"/>
    <lineage>
        <taxon>Eukaryota</taxon>
        <taxon>Metazoa</taxon>
        <taxon>Chordata</taxon>
        <taxon>Craniata</taxon>
        <taxon>Vertebrata</taxon>
        <taxon>Euteleostomi</taxon>
        <taxon>Actinopterygii</taxon>
        <taxon>Neopterygii</taxon>
        <taxon>Teleostei</taxon>
        <taxon>Neoteleostei</taxon>
        <taxon>Acanthomorphata</taxon>
        <taxon>Eupercaria</taxon>
        <taxon>Perciformes</taxon>
        <taxon>Notothenioidei</taxon>
        <taxon>Nototheniidae</taxon>
        <taxon>Dissostichus</taxon>
    </lineage>
</organism>
<sequence>RSPGETALALSSVSSSLSSAESELSLLGRPSVRTDNIQPLSAGARGSVVSNAGTNLRPLRDRLCSRPIKDGHSGVM</sequence>
<keyword evidence="1" id="KW-0808">Transferase</keyword>
<protein>
    <submittedName>
        <fullName evidence="1">Homoserine kinase</fullName>
    </submittedName>
</protein>
<gene>
    <name evidence="1" type="ORF">KUDE01_008756</name>
</gene>
<keyword evidence="1" id="KW-0418">Kinase</keyword>
<feature type="non-terminal residue" evidence="1">
    <location>
        <position position="76"/>
    </location>
</feature>
<evidence type="ECO:0000313" key="2">
    <source>
        <dbReference type="Proteomes" id="UP001228049"/>
    </source>
</evidence>
<dbReference type="Proteomes" id="UP001228049">
    <property type="component" value="Unassembled WGS sequence"/>
</dbReference>
<reference evidence="1" key="1">
    <citation type="submission" date="2023-04" db="EMBL/GenBank/DDBJ databases">
        <title>Chromosome-level genome of Chaenocephalus aceratus.</title>
        <authorList>
            <person name="Park H."/>
        </authorList>
    </citation>
    <scope>NUCLEOTIDE SEQUENCE</scope>
    <source>
        <strain evidence="1">DE</strain>
        <tissue evidence="1">Muscle</tissue>
    </source>
</reference>
<keyword evidence="2" id="KW-1185">Reference proteome</keyword>
<dbReference type="AlphaFoldDB" id="A0AAD9CSX2"/>